<organism evidence="2 3">
    <name type="scientific">Acetivibrio straminisolvens JCM 21531</name>
    <dbReference type="NCBI Taxonomy" id="1294263"/>
    <lineage>
        <taxon>Bacteria</taxon>
        <taxon>Bacillati</taxon>
        <taxon>Bacillota</taxon>
        <taxon>Clostridia</taxon>
        <taxon>Eubacteriales</taxon>
        <taxon>Oscillospiraceae</taxon>
        <taxon>Acetivibrio</taxon>
    </lineage>
</organism>
<dbReference type="NCBIfam" id="TIGR02906">
    <property type="entry name" value="spore_CotS"/>
    <property type="match status" value="1"/>
</dbReference>
<dbReference type="InterPro" id="IPR014255">
    <property type="entry name" value="Spore_coat_CotS"/>
</dbReference>
<evidence type="ECO:0000313" key="3">
    <source>
        <dbReference type="Proteomes" id="UP000019109"/>
    </source>
</evidence>
<accession>W4V4I1</accession>
<dbReference type="PANTHER" id="PTHR39179:SF1">
    <property type="entry name" value="SPORE COAT PROTEIN I"/>
    <property type="match status" value="1"/>
</dbReference>
<keyword evidence="3" id="KW-1185">Reference proteome</keyword>
<proteinExistence type="predicted"/>
<dbReference type="Gene3D" id="3.90.1200.10">
    <property type="match status" value="1"/>
</dbReference>
<dbReference type="Gene3D" id="3.30.200.20">
    <property type="entry name" value="Phosphorylase Kinase, domain 1"/>
    <property type="match status" value="1"/>
</dbReference>
<dbReference type="SUPFAM" id="SSF56112">
    <property type="entry name" value="Protein kinase-like (PK-like)"/>
    <property type="match status" value="1"/>
</dbReference>
<dbReference type="InterPro" id="IPR002575">
    <property type="entry name" value="Aminoglycoside_PTrfase"/>
</dbReference>
<reference evidence="2" key="1">
    <citation type="journal article" date="2014" name="Genome Announc.">
        <title>Draft Genome Sequence of Clostridium straminisolvens Strain JCM 21531T, Isolated from a Cellulose-Degrading Bacterial Community.</title>
        <authorList>
            <person name="Yuki M."/>
            <person name="Oshima K."/>
            <person name="Suda W."/>
            <person name="Sakamoto M."/>
            <person name="Kitamura K."/>
            <person name="Iida T."/>
            <person name="Hattori M."/>
            <person name="Ohkuma M."/>
        </authorList>
    </citation>
    <scope>NUCLEOTIDE SEQUENCE [LARGE SCALE GENOMIC DNA]</scope>
    <source>
        <strain evidence="2">JCM 21531</strain>
    </source>
</reference>
<dbReference type="InterPro" id="IPR047175">
    <property type="entry name" value="CotS-like"/>
</dbReference>
<comment type="caution">
    <text evidence="2">The sequence shown here is derived from an EMBL/GenBank/DDBJ whole genome shotgun (WGS) entry which is preliminary data.</text>
</comment>
<gene>
    <name evidence="2" type="ORF">JCM21531_1464</name>
</gene>
<evidence type="ECO:0000313" key="2">
    <source>
        <dbReference type="EMBL" id="GAE88047.1"/>
    </source>
</evidence>
<feature type="domain" description="Aminoglycoside phosphotransferase" evidence="1">
    <location>
        <begin position="34"/>
        <end position="262"/>
    </location>
</feature>
<dbReference type="Pfam" id="PF01636">
    <property type="entry name" value="APH"/>
    <property type="match status" value="1"/>
</dbReference>
<keyword evidence="2" id="KW-0167">Capsid protein</keyword>
<dbReference type="PANTHER" id="PTHR39179">
    <property type="entry name" value="SPORE COAT PROTEIN I"/>
    <property type="match status" value="1"/>
</dbReference>
<keyword evidence="2" id="KW-0946">Virion</keyword>
<dbReference type="RefSeq" id="WP_038287999.1">
    <property type="nucleotide sequence ID" value="NZ_BAVR01000013.1"/>
</dbReference>
<evidence type="ECO:0000259" key="1">
    <source>
        <dbReference type="Pfam" id="PF01636"/>
    </source>
</evidence>
<dbReference type="InterPro" id="IPR011009">
    <property type="entry name" value="Kinase-like_dom_sf"/>
</dbReference>
<dbReference type="OrthoDB" id="9771902at2"/>
<name>W4V4I1_9FIRM</name>
<dbReference type="Proteomes" id="UP000019109">
    <property type="component" value="Unassembled WGS sequence"/>
</dbReference>
<dbReference type="AlphaFoldDB" id="W4V4I1"/>
<protein>
    <submittedName>
        <fullName evidence="2">Spore coat protein S</fullName>
    </submittedName>
</protein>
<dbReference type="GO" id="GO:0042601">
    <property type="term" value="C:endospore-forming forespore"/>
    <property type="evidence" value="ECO:0007669"/>
    <property type="project" value="TreeGrafter"/>
</dbReference>
<dbReference type="STRING" id="1294263.JCM21531_1464"/>
<dbReference type="EMBL" id="BAVR01000013">
    <property type="protein sequence ID" value="GAE88047.1"/>
    <property type="molecule type" value="Genomic_DNA"/>
</dbReference>
<sequence>MTSINHEPLFDVLSQYDIKVVSIRNETYKDKKGVWWIQTPDEYRILKKISNSEDTFKYILSAASHLRKNGVNIPSVYKTKDGKDYVNIDGTCYVLFEAVEGKSPSYSLPEDFKAIVKELARFHAASAGFSPLEGTKPKIHLGKWIEQYTEQVEDMNKFYQAELEKTENDKIGKVIIEEFPAFYERAKQAIEGLKGKEYQDWVEKVKSHGGLCHQDFAAGNLLKNSTGKIFVLDTDSITIDIPARDIRKLLNKIMKKSGRWDTETFRKFVRFYQSENPLDYSEWKVVKLDLMFPHLFLGAMNKFYYQRDKEWSFEKYLKRITEMTAFEKTIAPLLENFDSIVYEEINQRKD</sequence>